<dbReference type="GO" id="GO:0046872">
    <property type="term" value="F:metal ion binding"/>
    <property type="evidence" value="ECO:0007669"/>
    <property type="project" value="UniProtKB-KW"/>
</dbReference>
<protein>
    <submittedName>
        <fullName evidence="4">Heavy metal transporter</fullName>
    </submittedName>
</protein>
<dbReference type="SUPFAM" id="SSF55008">
    <property type="entry name" value="HMA, heavy metal-associated domain"/>
    <property type="match status" value="1"/>
</dbReference>
<dbReference type="EMBL" id="AOLZ01000076">
    <property type="protein sequence ID" value="EMA27918.1"/>
    <property type="molecule type" value="Genomic_DNA"/>
</dbReference>
<name>M0L4A8_NATLA</name>
<evidence type="ECO:0000256" key="2">
    <source>
        <dbReference type="SAM" id="MobiDB-lite"/>
    </source>
</evidence>
<evidence type="ECO:0000313" key="6">
    <source>
        <dbReference type="Proteomes" id="UP000011555"/>
    </source>
</evidence>
<evidence type="ECO:0000256" key="1">
    <source>
        <dbReference type="ARBA" id="ARBA00022723"/>
    </source>
</evidence>
<dbReference type="RefSeq" id="WP_007143629.1">
    <property type="nucleotide sequence ID" value="NZ_AOLZ01000076.1"/>
</dbReference>
<dbReference type="Proteomes" id="UP000186547">
    <property type="component" value="Chromosome"/>
</dbReference>
<organism evidence="5 6">
    <name type="scientific">Natronobacterium lacisalsi AJ5</name>
    <dbReference type="NCBI Taxonomy" id="358396"/>
    <lineage>
        <taxon>Archaea</taxon>
        <taxon>Methanobacteriati</taxon>
        <taxon>Methanobacteriota</taxon>
        <taxon>Stenosarchaea group</taxon>
        <taxon>Halobacteria</taxon>
        <taxon>Halobacteriales</taxon>
        <taxon>Natrialbaceae</taxon>
        <taxon>Natronobacterium</taxon>
    </lineage>
</organism>
<feature type="domain" description="HMA" evidence="3">
    <location>
        <begin position="3"/>
        <end position="69"/>
    </location>
</feature>
<accession>M0L4A8</accession>
<dbReference type="eggNOG" id="arCOG02764">
    <property type="taxonomic scope" value="Archaea"/>
</dbReference>
<feature type="compositionally biased region" description="Polar residues" evidence="2">
    <location>
        <begin position="59"/>
        <end position="71"/>
    </location>
</feature>
<dbReference type="Proteomes" id="UP000011555">
    <property type="component" value="Unassembled WGS sequence"/>
</dbReference>
<dbReference type="InterPro" id="IPR036163">
    <property type="entry name" value="HMA_dom_sf"/>
</dbReference>
<reference evidence="5 6" key="2">
    <citation type="journal article" date="2014" name="PLoS Genet.">
        <title>Phylogenetically driven sequencing of extremely halophilic archaea reveals strategies for static and dynamic osmo-response.</title>
        <authorList>
            <person name="Becker E.A."/>
            <person name="Seitzer P.M."/>
            <person name="Tritt A."/>
            <person name="Larsen D."/>
            <person name="Krusor M."/>
            <person name="Yao A.I."/>
            <person name="Wu D."/>
            <person name="Madern D."/>
            <person name="Eisen J.A."/>
            <person name="Darling A.E."/>
            <person name="Facciotti M.T."/>
        </authorList>
    </citation>
    <scope>NUCLEOTIDE SEQUENCE [LARGE SCALE GENOMIC DNA]</scope>
    <source>
        <strain evidence="5 6">AJ5</strain>
    </source>
</reference>
<feature type="region of interest" description="Disordered" evidence="2">
    <location>
        <begin position="47"/>
        <end position="71"/>
    </location>
</feature>
<keyword evidence="1" id="KW-0479">Metal-binding</keyword>
<reference evidence="4" key="3">
    <citation type="submission" date="2017-01" db="EMBL/GenBank/DDBJ databases">
        <authorList>
            <person name="Mah S.A."/>
            <person name="Swanson W.J."/>
            <person name="Moy G.W."/>
            <person name="Vacquier V.D."/>
        </authorList>
    </citation>
    <scope>NUCLEOTIDE SEQUENCE</scope>
    <source>
        <strain evidence="4">AJ5</strain>
    </source>
</reference>
<dbReference type="GeneID" id="30921690"/>
<dbReference type="Pfam" id="PF00403">
    <property type="entry name" value="HMA"/>
    <property type="match status" value="1"/>
</dbReference>
<reference evidence="4 7" key="1">
    <citation type="journal article" date="2011" name="J. Bacteriol.">
        <title>Genome sequence of Halobiforma lacisalsi AJ5, an extremely halophilic archaeon which harbors a bop gene.</title>
        <authorList>
            <person name="Jiang X."/>
            <person name="Wang S."/>
            <person name="Cheng H."/>
            <person name="Huo Y."/>
            <person name="Zhang X."/>
            <person name="Zhu X."/>
            <person name="Han X."/>
            <person name="Ni P."/>
            <person name="Wu M."/>
        </authorList>
    </citation>
    <scope>NUCLEOTIDE SEQUENCE [LARGE SCALE GENOMIC DNA]</scope>
    <source>
        <strain evidence="4 7">AJ5</strain>
    </source>
</reference>
<evidence type="ECO:0000259" key="3">
    <source>
        <dbReference type="PROSITE" id="PS50846"/>
    </source>
</evidence>
<keyword evidence="6" id="KW-1185">Reference proteome</keyword>
<dbReference type="STRING" id="358396.CHINAEXTREME_11160"/>
<dbReference type="AlphaFoldDB" id="M0L4A8"/>
<gene>
    <name evidence="5" type="ORF">C445_19737</name>
    <name evidence="4" type="ORF">CHINAEXTREME_11160</name>
</gene>
<sequence length="71" mass="7977">MTETIEYRVTDFDCPTCASNLERALKRAEGVEDAEVHYTTGRVELGYDDGVTGPESFERTISNQGYTARPR</sequence>
<dbReference type="EMBL" id="CP019285">
    <property type="protein sequence ID" value="APW98317.1"/>
    <property type="molecule type" value="Genomic_DNA"/>
</dbReference>
<proteinExistence type="predicted"/>
<evidence type="ECO:0000313" key="7">
    <source>
        <dbReference type="Proteomes" id="UP000186547"/>
    </source>
</evidence>
<dbReference type="PROSITE" id="PS01047">
    <property type="entry name" value="HMA_1"/>
    <property type="match status" value="1"/>
</dbReference>
<dbReference type="InterPro" id="IPR006121">
    <property type="entry name" value="HMA_dom"/>
</dbReference>
<dbReference type="PROSITE" id="PS50846">
    <property type="entry name" value="HMA_2"/>
    <property type="match status" value="1"/>
</dbReference>
<dbReference type="CDD" id="cd00371">
    <property type="entry name" value="HMA"/>
    <property type="match status" value="1"/>
</dbReference>
<dbReference type="InterPro" id="IPR017969">
    <property type="entry name" value="Heavy-metal-associated_CS"/>
</dbReference>
<evidence type="ECO:0000313" key="4">
    <source>
        <dbReference type="EMBL" id="APW98317.1"/>
    </source>
</evidence>
<dbReference type="KEGG" id="hlc:CHINAEXTREME11160"/>
<evidence type="ECO:0000313" key="5">
    <source>
        <dbReference type="EMBL" id="EMA27918.1"/>
    </source>
</evidence>
<dbReference type="Gene3D" id="3.30.70.100">
    <property type="match status" value="1"/>
</dbReference>